<keyword evidence="1" id="KW-0238">DNA-binding</keyword>
<evidence type="ECO:0000313" key="3">
    <source>
        <dbReference type="Proteomes" id="UP000263753"/>
    </source>
</evidence>
<dbReference type="GO" id="GO:0003677">
    <property type="term" value="F:DNA binding"/>
    <property type="evidence" value="ECO:0007669"/>
    <property type="project" value="UniProtKB-KW"/>
</dbReference>
<dbReference type="KEGG" id="achi:CDG60_08525"/>
<reference evidence="1" key="2">
    <citation type="journal article" date="2019" name="J. Microbiol.">
        <title>Acinetobacter chinensis, a novel Acinetobacter species, carrying blaNDM-1, recovered from hospital sewage.</title>
        <authorList>
            <person name="Hu Y."/>
            <person name="Feng Y."/>
            <person name="Qin J."/>
            <person name="Zhang X."/>
            <person name="Zong Z."/>
        </authorList>
    </citation>
    <scope>NUCLEOTIDE SEQUENCE</scope>
    <source>
        <strain evidence="1">WCHAc010005</strain>
    </source>
</reference>
<reference evidence="3" key="1">
    <citation type="submission" date="2018-09" db="EMBL/GenBank/DDBJ databases">
        <title>The complete genome of Acinetobacter sp. strain WCHAc010005.</title>
        <authorList>
            <person name="Hu Y."/>
            <person name="Long H."/>
            <person name="Feng Y."/>
            <person name="Zong Z."/>
        </authorList>
    </citation>
    <scope>NUCLEOTIDE SEQUENCE [LARGE SCALE GENOMIC DNA]</scope>
    <source>
        <strain evidence="3">WCHAc010005</strain>
    </source>
</reference>
<evidence type="ECO:0000313" key="1">
    <source>
        <dbReference type="EMBL" id="AXY56607.1"/>
    </source>
</evidence>
<evidence type="ECO:0000313" key="4">
    <source>
        <dbReference type="Proteomes" id="UP001278188"/>
    </source>
</evidence>
<dbReference type="AlphaFoldDB" id="A0A3B7LY94"/>
<accession>A0A3B7LY94</accession>
<dbReference type="RefSeq" id="WP_087514400.1">
    <property type="nucleotide sequence ID" value="NZ_CP032134.1"/>
</dbReference>
<dbReference type="EMBL" id="CP032134">
    <property type="protein sequence ID" value="AXY56607.1"/>
    <property type="molecule type" value="Genomic_DNA"/>
</dbReference>
<reference evidence="2 4" key="3">
    <citation type="submission" date="2023-06" db="EMBL/GenBank/DDBJ databases">
        <title>Genomic Analysis of Acinetobacter Strains Recovered from South Australian Aquatic Samples provides Insights into the Circulation of Antibiotic Resistance determinants in the Environment.</title>
        <authorList>
            <person name="Tobin L."/>
            <person name="Jarocki V.M."/>
            <person name="Kenyon J."/>
            <person name="Drigo B."/>
            <person name="Donner E."/>
            <person name="Djordjevic S.P."/>
            <person name="Hamidian M."/>
        </authorList>
    </citation>
    <scope>NUCLEOTIDE SEQUENCE [LARGE SCALE GENOMIC DNA]</scope>
    <source>
        <strain evidence="2 4">SAAc652</strain>
    </source>
</reference>
<evidence type="ECO:0000313" key="2">
    <source>
        <dbReference type="EMBL" id="MDV2468294.1"/>
    </source>
</evidence>
<organism evidence="1 3">
    <name type="scientific">Acinetobacter chinensis</name>
    <dbReference type="NCBI Taxonomy" id="2004650"/>
    <lineage>
        <taxon>Bacteria</taxon>
        <taxon>Pseudomonadati</taxon>
        <taxon>Pseudomonadota</taxon>
        <taxon>Gammaproteobacteria</taxon>
        <taxon>Moraxellales</taxon>
        <taxon>Moraxellaceae</taxon>
        <taxon>Acinetobacter</taxon>
    </lineage>
</organism>
<dbReference type="Proteomes" id="UP001278188">
    <property type="component" value="Unassembled WGS sequence"/>
</dbReference>
<dbReference type="EMBL" id="JASVDY010000001">
    <property type="protein sequence ID" value="MDV2468294.1"/>
    <property type="molecule type" value="Genomic_DNA"/>
</dbReference>
<name>A0A3B7LY94_9GAMM</name>
<dbReference type="Proteomes" id="UP000263753">
    <property type="component" value="Chromosome"/>
</dbReference>
<keyword evidence="4" id="KW-1185">Reference proteome</keyword>
<protein>
    <submittedName>
        <fullName evidence="1">DNA-binding protein</fullName>
    </submittedName>
</protein>
<proteinExistence type="predicted"/>
<sequence>MGALQKYVIVVESSAPPHVVLGQNIGGGIVKELKEIEVELVSASKLAEKYDLCAATIRDKLSSINQGTQGKALYDPRRAHELLTAKSKRGRPRVN</sequence>
<gene>
    <name evidence="1" type="ORF">CDG60_08525</name>
    <name evidence="2" type="ORF">QR674_04790</name>
</gene>